<feature type="transmembrane region" description="Helical" evidence="7">
    <location>
        <begin position="12"/>
        <end position="33"/>
    </location>
</feature>
<dbReference type="InterPro" id="IPR001626">
    <property type="entry name" value="ABC_TroCD"/>
</dbReference>
<dbReference type="Pfam" id="PF00950">
    <property type="entry name" value="ABC-3"/>
    <property type="match status" value="1"/>
</dbReference>
<gene>
    <name evidence="8" type="ORF">Dacsa_2522</name>
</gene>
<keyword evidence="4 7" id="KW-1133">Transmembrane helix</keyword>
<evidence type="ECO:0000256" key="4">
    <source>
        <dbReference type="ARBA" id="ARBA00022989"/>
    </source>
</evidence>
<feature type="transmembrane region" description="Helical" evidence="7">
    <location>
        <begin position="246"/>
        <end position="266"/>
    </location>
</feature>
<dbReference type="EMBL" id="CP003944">
    <property type="protein sequence ID" value="AFZ51112.1"/>
    <property type="molecule type" value="Genomic_DNA"/>
</dbReference>
<evidence type="ECO:0000256" key="3">
    <source>
        <dbReference type="ARBA" id="ARBA00022692"/>
    </source>
</evidence>
<evidence type="ECO:0000313" key="9">
    <source>
        <dbReference type="Proteomes" id="UP000010482"/>
    </source>
</evidence>
<dbReference type="STRING" id="13035.Dacsa_2522"/>
<dbReference type="HOGENOM" id="CLU_028808_3_0_3"/>
<dbReference type="OrthoDB" id="9788905at2"/>
<feature type="transmembrane region" description="Helical" evidence="7">
    <location>
        <begin position="219"/>
        <end position="240"/>
    </location>
</feature>
<evidence type="ECO:0000256" key="2">
    <source>
        <dbReference type="ARBA" id="ARBA00008034"/>
    </source>
</evidence>
<reference evidence="8" key="1">
    <citation type="submission" date="2012-04" db="EMBL/GenBank/DDBJ databases">
        <title>Finished genome of Dactylococcopsis salina PCC 8305.</title>
        <authorList>
            <consortium name="US DOE Joint Genome Institute"/>
            <person name="Gugger M."/>
            <person name="Coursin T."/>
            <person name="Rippka R."/>
            <person name="Tandeau De Marsac N."/>
            <person name="Huntemann M."/>
            <person name="Wei C.-L."/>
            <person name="Han J."/>
            <person name="Detter J.C."/>
            <person name="Han C."/>
            <person name="Tapia R."/>
            <person name="Daligault H."/>
            <person name="Chen A."/>
            <person name="Krypides N."/>
            <person name="Mavromatis K."/>
            <person name="Markowitz V."/>
            <person name="Szeto E."/>
            <person name="Ivanova N."/>
            <person name="Ovchinnikova G."/>
            <person name="Pagani I."/>
            <person name="Pati A."/>
            <person name="Goodwin L."/>
            <person name="Peters L."/>
            <person name="Pitluck S."/>
            <person name="Woyke T."/>
            <person name="Kerfeld C."/>
        </authorList>
    </citation>
    <scope>NUCLEOTIDE SEQUENCE [LARGE SCALE GENOMIC DNA]</scope>
    <source>
        <strain evidence="8">PCC 8305</strain>
    </source>
</reference>
<keyword evidence="6" id="KW-0813">Transport</keyword>
<feature type="transmembrane region" description="Helical" evidence="7">
    <location>
        <begin position="53"/>
        <end position="79"/>
    </location>
</feature>
<dbReference type="PANTHER" id="PTHR30477">
    <property type="entry name" value="ABC-TRANSPORTER METAL-BINDING PROTEIN"/>
    <property type="match status" value="1"/>
</dbReference>
<evidence type="ECO:0000256" key="7">
    <source>
        <dbReference type="SAM" id="Phobius"/>
    </source>
</evidence>
<dbReference type="eggNOG" id="COG1108">
    <property type="taxonomic scope" value="Bacteria"/>
</dbReference>
<dbReference type="PANTHER" id="PTHR30477:SF18">
    <property type="entry name" value="METAL TRANSPORT SYSTEM MEMBRANE PROTEIN CT_417-RELATED"/>
    <property type="match status" value="1"/>
</dbReference>
<dbReference type="AlphaFoldDB" id="K9YX73"/>
<feature type="transmembrane region" description="Helical" evidence="7">
    <location>
        <begin position="91"/>
        <end position="112"/>
    </location>
</feature>
<dbReference type="Proteomes" id="UP000010482">
    <property type="component" value="Chromosome"/>
</dbReference>
<dbReference type="GO" id="GO:0055085">
    <property type="term" value="P:transmembrane transport"/>
    <property type="evidence" value="ECO:0007669"/>
    <property type="project" value="InterPro"/>
</dbReference>
<keyword evidence="3 6" id="KW-0812">Transmembrane</keyword>
<protein>
    <submittedName>
        <fullName evidence="8">ABC-type Mn2+/Zn2+ transport system, permease component</fullName>
    </submittedName>
</protein>
<comment type="subcellular location">
    <subcellularLocation>
        <location evidence="6">Cell membrane</location>
        <topology evidence="6">Multi-pass membrane protein</topology>
    </subcellularLocation>
    <subcellularLocation>
        <location evidence="1">Membrane</location>
        <topology evidence="1">Multi-pass membrane protein</topology>
    </subcellularLocation>
</comment>
<evidence type="ECO:0000256" key="5">
    <source>
        <dbReference type="ARBA" id="ARBA00023136"/>
    </source>
</evidence>
<evidence type="ECO:0000256" key="1">
    <source>
        <dbReference type="ARBA" id="ARBA00004141"/>
    </source>
</evidence>
<dbReference type="GO" id="GO:0010043">
    <property type="term" value="P:response to zinc ion"/>
    <property type="evidence" value="ECO:0007669"/>
    <property type="project" value="TreeGrafter"/>
</dbReference>
<sequence length="273" mass="29108">MLEALQYEFFRNAIIAGILVSIAGGIIGSLVVVNRVVFVAGGIAHSAYGGVGMGLFFSFDPVFGALGFSILSALLMGAVQRKKNLRRDTAIGMLWAIGMAIGIILTDLTPGYKSELQSYLFGSILAVSSDNLWLMFAVDVIIILLVSIFYKELLAISFDETFAMVRNIPVNQIYLLLMGIIALAVAMMMQVVGLILVIALLAIPAALSGQFVKDLKAMMGLGIGFSLLFTIGGLGLSYTLNLTSGATIILVSAIGYLITLIFKPLIMPLLKNS</sequence>
<proteinExistence type="inferred from homology"/>
<dbReference type="PATRIC" id="fig|13035.3.peg.2878"/>
<dbReference type="InterPro" id="IPR037294">
    <property type="entry name" value="ABC_BtuC-like"/>
</dbReference>
<dbReference type="GO" id="GO:0043190">
    <property type="term" value="C:ATP-binding cassette (ABC) transporter complex"/>
    <property type="evidence" value="ECO:0007669"/>
    <property type="project" value="InterPro"/>
</dbReference>
<comment type="similarity">
    <text evidence="2 6">Belongs to the ABC-3 integral membrane protein family.</text>
</comment>
<dbReference type="KEGG" id="dsl:Dacsa_2522"/>
<keyword evidence="5 7" id="KW-0472">Membrane</keyword>
<feature type="transmembrane region" description="Helical" evidence="7">
    <location>
        <begin position="132"/>
        <end position="150"/>
    </location>
</feature>
<dbReference type="Gene3D" id="1.10.3470.10">
    <property type="entry name" value="ABC transporter involved in vitamin B12 uptake, BtuC"/>
    <property type="match status" value="1"/>
</dbReference>
<accession>K9YX73</accession>
<name>K9YX73_DACS8</name>
<organism evidence="8 9">
    <name type="scientific">Dactylococcopsis salina (strain PCC 8305)</name>
    <name type="common">Myxobactron salinum</name>
    <dbReference type="NCBI Taxonomy" id="13035"/>
    <lineage>
        <taxon>Bacteria</taxon>
        <taxon>Bacillati</taxon>
        <taxon>Cyanobacteriota</taxon>
        <taxon>Cyanophyceae</taxon>
        <taxon>Nodosilineales</taxon>
        <taxon>Cymatolegaceae</taxon>
        <taxon>Dactylococcopsis</taxon>
    </lineage>
</organism>
<evidence type="ECO:0000256" key="6">
    <source>
        <dbReference type="RuleBase" id="RU003943"/>
    </source>
</evidence>
<evidence type="ECO:0000313" key="8">
    <source>
        <dbReference type="EMBL" id="AFZ51112.1"/>
    </source>
</evidence>
<keyword evidence="9" id="KW-1185">Reference proteome</keyword>
<feature type="transmembrane region" description="Helical" evidence="7">
    <location>
        <begin position="171"/>
        <end position="188"/>
    </location>
</feature>
<dbReference type="SUPFAM" id="SSF81345">
    <property type="entry name" value="ABC transporter involved in vitamin B12 uptake, BtuC"/>
    <property type="match status" value="1"/>
</dbReference>
<dbReference type="RefSeq" id="WP_015230102.1">
    <property type="nucleotide sequence ID" value="NC_019780.1"/>
</dbReference>